<dbReference type="SUPFAM" id="SSF53335">
    <property type="entry name" value="S-adenosyl-L-methionine-dependent methyltransferases"/>
    <property type="match status" value="1"/>
</dbReference>
<dbReference type="Pfam" id="PF13489">
    <property type="entry name" value="Methyltransf_23"/>
    <property type="match status" value="1"/>
</dbReference>
<reference evidence="1" key="1">
    <citation type="submission" date="2022-06" db="EMBL/GenBank/DDBJ databases">
        <title>Physiological and biochemical characterization and genomic elucidation of a strain of the genus Ensifer adhaerens M8 that combines arsenic oxidation and chromium reduction.</title>
        <authorList>
            <person name="Li X."/>
            <person name="Yu c."/>
        </authorList>
    </citation>
    <scope>NUCLEOTIDE SEQUENCE</scope>
    <source>
        <strain evidence="1">M8</strain>
    </source>
</reference>
<evidence type="ECO:0000313" key="1">
    <source>
        <dbReference type="EMBL" id="USJ22243.1"/>
    </source>
</evidence>
<name>A0A9Q8Y4Q3_ENSAD</name>
<dbReference type="SUPFAM" id="SSF51735">
    <property type="entry name" value="NAD(P)-binding Rossmann-fold domains"/>
    <property type="match status" value="1"/>
</dbReference>
<dbReference type="OrthoDB" id="8209071at2"/>
<dbReference type="EMBL" id="CP098807">
    <property type="protein sequence ID" value="USJ22243.1"/>
    <property type="molecule type" value="Genomic_DNA"/>
</dbReference>
<evidence type="ECO:0000313" key="2">
    <source>
        <dbReference type="Proteomes" id="UP001055460"/>
    </source>
</evidence>
<keyword evidence="1" id="KW-0489">Methyltransferase</keyword>
<dbReference type="PANTHER" id="PTHR43861">
    <property type="entry name" value="TRANS-ACONITATE 2-METHYLTRANSFERASE-RELATED"/>
    <property type="match status" value="1"/>
</dbReference>
<sequence length="383" mass="41270">MTNCRVCGGHIGAPTYDVPAPALTSIMTLLDVPTRVFVCGACGHAQSDDIPDIQAFYDTGYRISLTSENHDQIFAVATDGTITYRTDHQAALALRLLDLPEGASILDYGAAKAVTLRKMVANRSDLRPHVFDVSADYAAAWQGWVPEAAQATYAAPEGWQNKFDAVMSHFVIEHVADPVGFMRDVRNLLRPGGSFLFSMPDVAGNPGDMAVADHVNHFSEASLAHALASVGFELQVIDSTSFPGAFFVVAKRAEATVEAAHTSKSAADAAKEARDICAFWDRASETLASGADRYAKRKVAIYGAGFYGSWIYCRIGQAVDVVAFLDRNENMKGATHFGIPVLSPEDLPAEAEALFIGLNPLKARAAIAAQPWLQRPGLDHVWL</sequence>
<dbReference type="GO" id="GO:0008168">
    <property type="term" value="F:methyltransferase activity"/>
    <property type="evidence" value="ECO:0007669"/>
    <property type="project" value="UniProtKB-KW"/>
</dbReference>
<dbReference type="InterPro" id="IPR036291">
    <property type="entry name" value="NAD(P)-bd_dom_sf"/>
</dbReference>
<dbReference type="InterPro" id="IPR029063">
    <property type="entry name" value="SAM-dependent_MTases_sf"/>
</dbReference>
<dbReference type="Proteomes" id="UP001055460">
    <property type="component" value="Chromosome"/>
</dbReference>
<dbReference type="AlphaFoldDB" id="A0A9Q8Y4Q3"/>
<keyword evidence="1" id="KW-0808">Transferase</keyword>
<accession>A0A9Q8Y4Q3</accession>
<dbReference type="GO" id="GO:0032259">
    <property type="term" value="P:methylation"/>
    <property type="evidence" value="ECO:0007669"/>
    <property type="project" value="UniProtKB-KW"/>
</dbReference>
<proteinExistence type="predicted"/>
<dbReference type="Gene3D" id="3.40.50.720">
    <property type="entry name" value="NAD(P)-binding Rossmann-like Domain"/>
    <property type="match status" value="1"/>
</dbReference>
<dbReference type="Gene3D" id="3.40.50.150">
    <property type="entry name" value="Vaccinia Virus protein VP39"/>
    <property type="match status" value="1"/>
</dbReference>
<gene>
    <name evidence="1" type="ORF">NE863_13080</name>
</gene>
<organism evidence="1 2">
    <name type="scientific">Ensifer adhaerens</name>
    <name type="common">Sinorhizobium morelense</name>
    <dbReference type="NCBI Taxonomy" id="106592"/>
    <lineage>
        <taxon>Bacteria</taxon>
        <taxon>Pseudomonadati</taxon>
        <taxon>Pseudomonadota</taxon>
        <taxon>Alphaproteobacteria</taxon>
        <taxon>Hyphomicrobiales</taxon>
        <taxon>Rhizobiaceae</taxon>
        <taxon>Sinorhizobium/Ensifer group</taxon>
        <taxon>Ensifer</taxon>
    </lineage>
</organism>
<protein>
    <submittedName>
        <fullName evidence="1">Methyltransferase domain-containing protein</fullName>
    </submittedName>
</protein>
<dbReference type="RefSeq" id="WP_090298151.1">
    <property type="nucleotide sequence ID" value="NZ_CAXURO020000001.1"/>
</dbReference>